<evidence type="ECO:0000256" key="3">
    <source>
        <dbReference type="ARBA" id="ARBA00022700"/>
    </source>
</evidence>
<keyword evidence="11" id="KW-1185">Reference proteome</keyword>
<evidence type="ECO:0000256" key="7">
    <source>
        <dbReference type="SAM" id="MobiDB-lite"/>
    </source>
</evidence>
<keyword evidence="3" id="KW-0734">Signal transduction inhibitor</keyword>
<keyword evidence="4" id="KW-0833">Ubl conjugation pathway</keyword>
<dbReference type="Pfam" id="PF00017">
    <property type="entry name" value="SH2"/>
    <property type="match status" value="1"/>
</dbReference>
<dbReference type="PROSITE" id="PS50001">
    <property type="entry name" value="SH2"/>
    <property type="match status" value="1"/>
</dbReference>
<name>A0A3Q2XWW1_HIPCM</name>
<dbReference type="GO" id="GO:0009968">
    <property type="term" value="P:negative regulation of signal transduction"/>
    <property type="evidence" value="ECO:0007669"/>
    <property type="project" value="UniProtKB-KW"/>
</dbReference>
<reference evidence="10" key="1">
    <citation type="submission" date="2025-08" db="UniProtKB">
        <authorList>
            <consortium name="Ensembl"/>
        </authorList>
    </citation>
    <scope>IDENTIFICATION</scope>
</reference>
<dbReference type="SMART" id="SM00969">
    <property type="entry name" value="SOCS_box"/>
    <property type="match status" value="1"/>
</dbReference>
<dbReference type="SMART" id="SM00252">
    <property type="entry name" value="SH2"/>
    <property type="match status" value="1"/>
</dbReference>
<dbReference type="PANTHER" id="PTHR10155">
    <property type="entry name" value="PHOSPHATIDYLINOSITOL 3-KINASE REGULATORY SUBUNIT"/>
    <property type="match status" value="1"/>
</dbReference>
<organism evidence="10 11">
    <name type="scientific">Hippocampus comes</name>
    <name type="common">Tiger tail seahorse</name>
    <dbReference type="NCBI Taxonomy" id="109280"/>
    <lineage>
        <taxon>Eukaryota</taxon>
        <taxon>Metazoa</taxon>
        <taxon>Chordata</taxon>
        <taxon>Craniata</taxon>
        <taxon>Vertebrata</taxon>
        <taxon>Euteleostomi</taxon>
        <taxon>Actinopterygii</taxon>
        <taxon>Neopterygii</taxon>
        <taxon>Teleostei</taxon>
        <taxon>Neoteleostei</taxon>
        <taxon>Acanthomorphata</taxon>
        <taxon>Syngnathiaria</taxon>
        <taxon>Syngnathiformes</taxon>
        <taxon>Syngnathoidei</taxon>
        <taxon>Syngnathidae</taxon>
        <taxon>Hippocampus</taxon>
    </lineage>
</organism>
<dbReference type="Pfam" id="PF07525">
    <property type="entry name" value="SOCS_box"/>
    <property type="match status" value="1"/>
</dbReference>
<dbReference type="KEGG" id="hcq:109522386"/>
<comment type="pathway">
    <text evidence="1">Protein modification; protein ubiquitination.</text>
</comment>
<dbReference type="Ensembl" id="ENSHCOT00000006298.1">
    <property type="protein sequence ID" value="ENSHCOP00000004886.1"/>
    <property type="gene ID" value="ENSHCOG00000006430.1"/>
</dbReference>
<dbReference type="STRING" id="109280.ENSHCOP00000004886"/>
<evidence type="ECO:0000259" key="8">
    <source>
        <dbReference type="PROSITE" id="PS50001"/>
    </source>
</evidence>
<feature type="domain" description="SH2" evidence="8">
    <location>
        <begin position="47"/>
        <end position="128"/>
    </location>
</feature>
<evidence type="ECO:0000259" key="9">
    <source>
        <dbReference type="PROSITE" id="PS50225"/>
    </source>
</evidence>
<dbReference type="GO" id="GO:0046854">
    <property type="term" value="P:phosphatidylinositol phosphate biosynthetic process"/>
    <property type="evidence" value="ECO:0007669"/>
    <property type="project" value="TreeGrafter"/>
</dbReference>
<dbReference type="InterPro" id="IPR036036">
    <property type="entry name" value="SOCS_box-like_dom_sf"/>
</dbReference>
<dbReference type="InterPro" id="IPR000980">
    <property type="entry name" value="SH2"/>
</dbReference>
<dbReference type="PANTHER" id="PTHR10155:SF9">
    <property type="entry name" value="CYTOKINE-INDUCIBLE SH2-CONTAINING PROTEIN"/>
    <property type="match status" value="1"/>
</dbReference>
<dbReference type="Gene3D" id="1.10.750.20">
    <property type="entry name" value="SOCS box"/>
    <property type="match status" value="1"/>
</dbReference>
<evidence type="ECO:0000256" key="2">
    <source>
        <dbReference type="ARBA" id="ARBA00022604"/>
    </source>
</evidence>
<protein>
    <submittedName>
        <fullName evidence="10">Cytokine inducible SH2 containing protein</fullName>
    </submittedName>
</protein>
<dbReference type="GO" id="GO:0035556">
    <property type="term" value="P:intracellular signal transduction"/>
    <property type="evidence" value="ECO:0007669"/>
    <property type="project" value="InterPro"/>
</dbReference>
<dbReference type="Proteomes" id="UP000264820">
    <property type="component" value="Unplaced"/>
</dbReference>
<evidence type="ECO:0000256" key="4">
    <source>
        <dbReference type="ARBA" id="ARBA00022786"/>
    </source>
</evidence>
<dbReference type="SMART" id="SM00253">
    <property type="entry name" value="SOCS"/>
    <property type="match status" value="1"/>
</dbReference>
<evidence type="ECO:0000256" key="1">
    <source>
        <dbReference type="ARBA" id="ARBA00004906"/>
    </source>
</evidence>
<dbReference type="InterPro" id="IPR036860">
    <property type="entry name" value="SH2_dom_sf"/>
</dbReference>
<evidence type="ECO:0000256" key="5">
    <source>
        <dbReference type="ARBA" id="ARBA00022999"/>
    </source>
</evidence>
<accession>A0A3Q2XWW1</accession>
<dbReference type="UniPathway" id="UPA00143"/>
<feature type="region of interest" description="Disordered" evidence="7">
    <location>
        <begin position="134"/>
        <end position="155"/>
    </location>
</feature>
<keyword evidence="5 6" id="KW-0727">SH2 domain</keyword>
<feature type="region of interest" description="Disordered" evidence="7">
    <location>
        <begin position="1"/>
        <end position="29"/>
    </location>
</feature>
<dbReference type="AlphaFoldDB" id="A0A3Q2XWW1"/>
<proteinExistence type="predicted"/>
<dbReference type="GO" id="GO:0046935">
    <property type="term" value="F:1-phosphatidylinositol-3-kinase regulator activity"/>
    <property type="evidence" value="ECO:0007669"/>
    <property type="project" value="TreeGrafter"/>
</dbReference>
<dbReference type="OMA" id="LSEPIMQ"/>
<dbReference type="SUPFAM" id="SSF158235">
    <property type="entry name" value="SOCS box-like"/>
    <property type="match status" value="1"/>
</dbReference>
<dbReference type="SUPFAM" id="SSF55550">
    <property type="entry name" value="SH2 domain"/>
    <property type="match status" value="1"/>
</dbReference>
<dbReference type="RefSeq" id="XP_019736473.1">
    <property type="nucleotide sequence ID" value="XM_019880914.1"/>
</dbReference>
<dbReference type="InterPro" id="IPR001496">
    <property type="entry name" value="SOCS_box"/>
</dbReference>
<dbReference type="GO" id="GO:0005942">
    <property type="term" value="C:phosphatidylinositol 3-kinase complex"/>
    <property type="evidence" value="ECO:0007669"/>
    <property type="project" value="TreeGrafter"/>
</dbReference>
<feature type="domain" description="SOCS box" evidence="9">
    <location>
        <begin position="169"/>
        <end position="217"/>
    </location>
</feature>
<dbReference type="GeneID" id="109522386"/>
<evidence type="ECO:0000256" key="6">
    <source>
        <dbReference type="PROSITE-ProRule" id="PRU00191"/>
    </source>
</evidence>
<sequence length="218" mass="24403">MVAPAVTTSHHVDPDPFCPHPPQTPSDRDEDLSCIAATFQYLQTSGWYWGSISASQARDKLLAKSEGTFLVRDSSHPQYMVALSVMTHCGPTSVRIQYKRGSFWLDSLSPELPHLQSFPDVISLIQRYIGSAHTPHGPATSTEDGRLSKIKPNHVHSPPLAKDSGVILKLLRPLHRPETFPRLQHLARLAINRNANCLDQLPLPKPLLDYLHDYPFHI</sequence>
<dbReference type="Gene3D" id="3.30.505.10">
    <property type="entry name" value="SH2 domain"/>
    <property type="match status" value="1"/>
</dbReference>
<dbReference type="OrthoDB" id="10063348at2759"/>
<dbReference type="RefSeq" id="XP_019736474.1">
    <property type="nucleotide sequence ID" value="XM_019880915.1"/>
</dbReference>
<dbReference type="GO" id="GO:0016567">
    <property type="term" value="P:protein ubiquitination"/>
    <property type="evidence" value="ECO:0007669"/>
    <property type="project" value="UniProtKB-UniPathway"/>
</dbReference>
<dbReference type="PROSITE" id="PS50225">
    <property type="entry name" value="SOCS"/>
    <property type="match status" value="1"/>
</dbReference>
<evidence type="ECO:0000313" key="11">
    <source>
        <dbReference type="Proteomes" id="UP000264820"/>
    </source>
</evidence>
<keyword evidence="2" id="KW-0341">Growth regulation</keyword>
<dbReference type="GeneTree" id="ENSGT00940000157392"/>
<reference evidence="10" key="2">
    <citation type="submission" date="2025-09" db="UniProtKB">
        <authorList>
            <consortium name="Ensembl"/>
        </authorList>
    </citation>
    <scope>IDENTIFICATION</scope>
</reference>
<evidence type="ECO:0000313" key="10">
    <source>
        <dbReference type="Ensembl" id="ENSHCOP00000004886.1"/>
    </source>
</evidence>